<sequence length="18" mass="2132">MIVRNIRPANWCHSISHP</sequence>
<dbReference type="AlphaFoldDB" id="A0A2P2QTQ5"/>
<reference evidence="1" key="1">
    <citation type="submission" date="2018-02" db="EMBL/GenBank/DDBJ databases">
        <title>Rhizophora mucronata_Transcriptome.</title>
        <authorList>
            <person name="Meera S.P."/>
            <person name="Sreeshan A."/>
            <person name="Augustine A."/>
        </authorList>
    </citation>
    <scope>NUCLEOTIDE SEQUENCE</scope>
    <source>
        <tissue evidence="1">Leaf</tissue>
    </source>
</reference>
<protein>
    <submittedName>
        <fullName evidence="1">Uncharacterized protein</fullName>
    </submittedName>
</protein>
<accession>A0A2P2QTQ5</accession>
<dbReference type="EMBL" id="GGEC01089918">
    <property type="protein sequence ID" value="MBX70402.1"/>
    <property type="molecule type" value="Transcribed_RNA"/>
</dbReference>
<evidence type="ECO:0000313" key="1">
    <source>
        <dbReference type="EMBL" id="MBX70402.1"/>
    </source>
</evidence>
<name>A0A2P2QTQ5_RHIMU</name>
<organism evidence="1">
    <name type="scientific">Rhizophora mucronata</name>
    <name type="common">Asiatic mangrove</name>
    <dbReference type="NCBI Taxonomy" id="61149"/>
    <lineage>
        <taxon>Eukaryota</taxon>
        <taxon>Viridiplantae</taxon>
        <taxon>Streptophyta</taxon>
        <taxon>Embryophyta</taxon>
        <taxon>Tracheophyta</taxon>
        <taxon>Spermatophyta</taxon>
        <taxon>Magnoliopsida</taxon>
        <taxon>eudicotyledons</taxon>
        <taxon>Gunneridae</taxon>
        <taxon>Pentapetalae</taxon>
        <taxon>rosids</taxon>
        <taxon>fabids</taxon>
        <taxon>Malpighiales</taxon>
        <taxon>Rhizophoraceae</taxon>
        <taxon>Rhizophora</taxon>
    </lineage>
</organism>
<proteinExistence type="predicted"/>